<organism evidence="1 2">
    <name type="scientific">Panagrolaimus sp. JU765</name>
    <dbReference type="NCBI Taxonomy" id="591449"/>
    <lineage>
        <taxon>Eukaryota</taxon>
        <taxon>Metazoa</taxon>
        <taxon>Ecdysozoa</taxon>
        <taxon>Nematoda</taxon>
        <taxon>Chromadorea</taxon>
        <taxon>Rhabditida</taxon>
        <taxon>Tylenchina</taxon>
        <taxon>Panagrolaimomorpha</taxon>
        <taxon>Panagrolaimoidea</taxon>
        <taxon>Panagrolaimidae</taxon>
        <taxon>Panagrolaimus</taxon>
    </lineage>
</organism>
<dbReference type="Proteomes" id="UP000887576">
    <property type="component" value="Unplaced"/>
</dbReference>
<name>A0AC34Q088_9BILA</name>
<evidence type="ECO:0000313" key="1">
    <source>
        <dbReference type="Proteomes" id="UP000887576"/>
    </source>
</evidence>
<proteinExistence type="predicted"/>
<accession>A0AC34Q088</accession>
<reference evidence="2" key="1">
    <citation type="submission" date="2022-11" db="UniProtKB">
        <authorList>
            <consortium name="WormBaseParasite"/>
        </authorList>
    </citation>
    <scope>IDENTIFICATION</scope>
</reference>
<sequence>KKKKKCNVHDNFQRHCHIGTYGDCEWARGHYDIFKFDENTNCGQHDSWDICVRQIWTPKDDPTRVCHKYLCHHDYVNHGEELIYNKYPNVTNSSMTDEIENAKVQVEQCIVTDRSKSCFEVEKPPKIKCYKSDSKELGDPVECSDYVTHCRWTQDRDGMVLTRGCSPMNVAPGKERCFEIGGVYTCDAPGNASNANVDAPKECYTGVEGNCTYFFKREIVQRLYHAPIKTQCSGWSHHCYKSEFHGDGAKCALYDCDVFTGNADYLDFQGQDTVVNTFVRGDSNITWSVTTARCEGESCNAKLICEGDDCIKHAANSGNKLILMAVYFMVAIQGLG</sequence>
<protein>
    <submittedName>
        <fullName evidence="2">Uncharacterized protein</fullName>
    </submittedName>
</protein>
<evidence type="ECO:0000313" key="2">
    <source>
        <dbReference type="WBParaSite" id="JU765_v2.g11541.t1"/>
    </source>
</evidence>
<dbReference type="WBParaSite" id="JU765_v2.g11541.t1">
    <property type="protein sequence ID" value="JU765_v2.g11541.t1"/>
    <property type="gene ID" value="JU765_v2.g11541"/>
</dbReference>